<keyword evidence="1" id="KW-1133">Transmembrane helix</keyword>
<organism evidence="2 3">
    <name type="scientific">Dietzia timorensis</name>
    <dbReference type="NCBI Taxonomy" id="499555"/>
    <lineage>
        <taxon>Bacteria</taxon>
        <taxon>Bacillati</taxon>
        <taxon>Actinomycetota</taxon>
        <taxon>Actinomycetes</taxon>
        <taxon>Mycobacteriales</taxon>
        <taxon>Dietziaceae</taxon>
        <taxon>Dietzia</taxon>
    </lineage>
</organism>
<evidence type="ECO:0000313" key="2">
    <source>
        <dbReference type="EMBL" id="ANI92082.1"/>
    </source>
</evidence>
<proteinExistence type="predicted"/>
<dbReference type="KEGG" id="dtm:BJL86_1300"/>
<keyword evidence="3" id="KW-1185">Reference proteome</keyword>
<dbReference type="RefSeq" id="WP_067478454.1">
    <property type="nucleotide sequence ID" value="NZ_CP015961.1"/>
</dbReference>
<feature type="transmembrane region" description="Helical" evidence="1">
    <location>
        <begin position="44"/>
        <end position="63"/>
    </location>
</feature>
<keyword evidence="1" id="KW-0472">Membrane</keyword>
<dbReference type="EMBL" id="CP015961">
    <property type="protein sequence ID" value="ANI92082.1"/>
    <property type="molecule type" value="Genomic_DNA"/>
</dbReference>
<sequence length="187" mass="20278">MGARMDHAVAAGWGFAEATAFFIVPDVWLSKVALRHPRRSMETTLSALGGALVGGVLTYRWGAKVPADESSAMLQRLPAISETMIATAERDLVAKGDLAVLVGPTKGVPYKIFARTSGLQGRSLPAFLAWSVPARMTRFVLVPGASHLAHTAGKKLFPGQISWLAPTVYWAGWTAFYVWYFRTVGRD</sequence>
<protein>
    <submittedName>
        <fullName evidence="2">Uncharacterized protein</fullName>
    </submittedName>
</protein>
<dbReference type="OrthoDB" id="7192068at2"/>
<keyword evidence="1" id="KW-0812">Transmembrane</keyword>
<evidence type="ECO:0000256" key="1">
    <source>
        <dbReference type="SAM" id="Phobius"/>
    </source>
</evidence>
<dbReference type="Proteomes" id="UP000186104">
    <property type="component" value="Chromosome"/>
</dbReference>
<feature type="transmembrane region" description="Helical" evidence="1">
    <location>
        <begin position="163"/>
        <end position="181"/>
    </location>
</feature>
<name>A0A173LMZ0_9ACTN</name>
<gene>
    <name evidence="2" type="ORF">BJL86_1300</name>
</gene>
<accession>A0A173LMZ0</accession>
<dbReference type="AlphaFoldDB" id="A0A173LMZ0"/>
<reference evidence="2 3" key="1">
    <citation type="submission" date="2016-06" db="EMBL/GenBank/DDBJ databases">
        <title>Complete genome sequence of a saline-alkali tolerant type strain Dietzia timorensis ID05-A0528T.</title>
        <authorList>
            <person name="Wu X."/>
        </authorList>
    </citation>
    <scope>NUCLEOTIDE SEQUENCE [LARGE SCALE GENOMIC DNA]</scope>
    <source>
        <strain evidence="2 3">ID05-A0528</strain>
    </source>
</reference>
<evidence type="ECO:0000313" key="3">
    <source>
        <dbReference type="Proteomes" id="UP000186104"/>
    </source>
</evidence>
<dbReference type="STRING" id="499555.BJL86_1300"/>